<keyword evidence="2" id="KW-1185">Reference proteome</keyword>
<proteinExistence type="predicted"/>
<protein>
    <submittedName>
        <fullName evidence="1">Uncharacterized protein</fullName>
    </submittedName>
</protein>
<sequence length="634" mass="70128">MDDTSDVLIVGAGPAGLMLASNLVRFGLHVKNIDNRPNATPTGRADGIQPKTVETLKQMRLCDGLLRIGVKIWDICFWKSSSSESLHRARREIHYPLDVVDVEDPFVLLVHQGTVEQTFINDLSIRGVQVQRNTLFENYQLAPRGQGEEQTLIAQCTSSDKRSGETLKTKYLIGCDGAHSAVRRSIPGADPVGKSSETVWGVLDGIIETDFPDLWSKVIVQTEDKGSILLIPRERKMTRLYIEIKSDTNASESSKVAAELTKEFVMARAKEIMAPFHLEWKTFEWFGRYAIAQKVAARFSDHQRVFITGDASHTHSPKAAQGMNTSMHDSWNLAWKLNLAVRGLAKPALLETYEMERRKIAEDLMNFDYEHANAFAAGDSAALAENFKTNIRFMSGVGVEYNANVLNPPLRLPFGRNYSGLLKSGCLLPPAMISRYIDANPVHVTLDIPMLGQFRVFLITTDLKRSMSFLKDLCAHLISSGSVLGRAIAKVQKSYAVKPASKVPMDEFDIPGRYTAVSDICTFALLTSTAKDNFELADLPPVLSQSRWSVYLDDVMQTDAHGNGMSCIGKWMGEESLKPDEVAVVSVRPDGYVGAVGLFDNAEAGAAKTWMDEYFGGFLDDDFVAEGLKIASKL</sequence>
<evidence type="ECO:0000313" key="1">
    <source>
        <dbReference type="EMBL" id="KAK3064201.1"/>
    </source>
</evidence>
<evidence type="ECO:0000313" key="2">
    <source>
        <dbReference type="Proteomes" id="UP001186974"/>
    </source>
</evidence>
<organism evidence="1 2">
    <name type="scientific">Coniosporium uncinatum</name>
    <dbReference type="NCBI Taxonomy" id="93489"/>
    <lineage>
        <taxon>Eukaryota</taxon>
        <taxon>Fungi</taxon>
        <taxon>Dikarya</taxon>
        <taxon>Ascomycota</taxon>
        <taxon>Pezizomycotina</taxon>
        <taxon>Dothideomycetes</taxon>
        <taxon>Dothideomycetes incertae sedis</taxon>
        <taxon>Coniosporium</taxon>
    </lineage>
</organism>
<dbReference type="Proteomes" id="UP001186974">
    <property type="component" value="Unassembled WGS sequence"/>
</dbReference>
<gene>
    <name evidence="1" type="ORF">LTS18_009314</name>
</gene>
<reference evidence="1" key="1">
    <citation type="submission" date="2024-09" db="EMBL/GenBank/DDBJ databases">
        <title>Black Yeasts Isolated from many extreme environments.</title>
        <authorList>
            <person name="Coleine C."/>
            <person name="Stajich J.E."/>
            <person name="Selbmann L."/>
        </authorList>
    </citation>
    <scope>NUCLEOTIDE SEQUENCE</scope>
    <source>
        <strain evidence="1">CCFEE 5737</strain>
    </source>
</reference>
<comment type="caution">
    <text evidence="1">The sequence shown here is derived from an EMBL/GenBank/DDBJ whole genome shotgun (WGS) entry which is preliminary data.</text>
</comment>
<accession>A0ACC3DAG1</accession>
<name>A0ACC3DAG1_9PEZI</name>
<dbReference type="EMBL" id="JAWDJW010006584">
    <property type="protein sequence ID" value="KAK3064201.1"/>
    <property type="molecule type" value="Genomic_DNA"/>
</dbReference>